<sequence length="110" mass="12121">MLKSTIATCRRLLITKEAISPAYRPQLTTRRYLAFQTMTVPQHSSLSKIEINVDCGEAFGNWQAGPDEELMPMIDVANVACGGHAGSPVVMKRTIDLAKKFGVKVGAREW</sequence>
<organism evidence="1 2">
    <name type="scientific">Naganishia cerealis</name>
    <dbReference type="NCBI Taxonomy" id="610337"/>
    <lineage>
        <taxon>Eukaryota</taxon>
        <taxon>Fungi</taxon>
        <taxon>Dikarya</taxon>
        <taxon>Basidiomycota</taxon>
        <taxon>Agaricomycotina</taxon>
        <taxon>Tremellomycetes</taxon>
        <taxon>Filobasidiales</taxon>
        <taxon>Filobasidiaceae</taxon>
        <taxon>Naganishia</taxon>
    </lineage>
</organism>
<dbReference type="EMBL" id="JASBWR010000037">
    <property type="protein sequence ID" value="KAJ9104964.1"/>
    <property type="molecule type" value="Genomic_DNA"/>
</dbReference>
<dbReference type="Proteomes" id="UP001241377">
    <property type="component" value="Unassembled WGS sequence"/>
</dbReference>
<reference evidence="1" key="1">
    <citation type="submission" date="2023-04" db="EMBL/GenBank/DDBJ databases">
        <title>Draft Genome sequencing of Naganishia species isolated from polar environments using Oxford Nanopore Technology.</title>
        <authorList>
            <person name="Leo P."/>
            <person name="Venkateswaran K."/>
        </authorList>
    </citation>
    <scope>NUCLEOTIDE SEQUENCE</scope>
    <source>
        <strain evidence="1">MNA-CCFEE 5261</strain>
    </source>
</reference>
<accession>A0ACC2VZR6</accession>
<protein>
    <submittedName>
        <fullName evidence="1">Uncharacterized protein</fullName>
    </submittedName>
</protein>
<comment type="caution">
    <text evidence="1">The sequence shown here is derived from an EMBL/GenBank/DDBJ whole genome shotgun (WGS) entry which is preliminary data.</text>
</comment>
<evidence type="ECO:0000313" key="2">
    <source>
        <dbReference type="Proteomes" id="UP001241377"/>
    </source>
</evidence>
<keyword evidence="2" id="KW-1185">Reference proteome</keyword>
<proteinExistence type="predicted"/>
<gene>
    <name evidence="1" type="ORF">QFC19_003761</name>
</gene>
<name>A0ACC2VZR6_9TREE</name>
<evidence type="ECO:0000313" key="1">
    <source>
        <dbReference type="EMBL" id="KAJ9104964.1"/>
    </source>
</evidence>